<evidence type="ECO:0000259" key="6">
    <source>
        <dbReference type="PROSITE" id="PS50931"/>
    </source>
</evidence>
<dbReference type="Gene3D" id="3.40.190.290">
    <property type="match status" value="1"/>
</dbReference>
<dbReference type="RefSeq" id="WP_254740992.1">
    <property type="nucleotide sequence ID" value="NZ_JANCLU010000007.1"/>
</dbReference>
<dbReference type="PANTHER" id="PTHR30293">
    <property type="entry name" value="TRANSCRIPTIONAL REGULATORY PROTEIN NAC-RELATED"/>
    <property type="match status" value="1"/>
</dbReference>
<dbReference type="InterPro" id="IPR005119">
    <property type="entry name" value="LysR_subst-bd"/>
</dbReference>
<keyword evidence="8" id="KW-1185">Reference proteome</keyword>
<dbReference type="InterPro" id="IPR036390">
    <property type="entry name" value="WH_DNA-bd_sf"/>
</dbReference>
<feature type="domain" description="HTH lysR-type" evidence="6">
    <location>
        <begin position="1"/>
        <end position="58"/>
    </location>
</feature>
<name>A0ABT1LCZ5_9HYPH</name>
<dbReference type="Pfam" id="PF03466">
    <property type="entry name" value="LysR_substrate"/>
    <property type="match status" value="1"/>
</dbReference>
<dbReference type="EMBL" id="JANCLU010000007">
    <property type="protein sequence ID" value="MCP8938768.1"/>
    <property type="molecule type" value="Genomic_DNA"/>
</dbReference>
<keyword evidence="3" id="KW-0238">DNA-binding</keyword>
<organism evidence="7 8">
    <name type="scientific">Alsobacter ponti</name>
    <dbReference type="NCBI Taxonomy" id="2962936"/>
    <lineage>
        <taxon>Bacteria</taxon>
        <taxon>Pseudomonadati</taxon>
        <taxon>Pseudomonadota</taxon>
        <taxon>Alphaproteobacteria</taxon>
        <taxon>Hyphomicrobiales</taxon>
        <taxon>Alsobacteraceae</taxon>
        <taxon>Alsobacter</taxon>
    </lineage>
</organism>
<dbReference type="InterPro" id="IPR000847">
    <property type="entry name" value="LysR_HTH_N"/>
</dbReference>
<accession>A0ABT1LCZ5</accession>
<dbReference type="SUPFAM" id="SSF53850">
    <property type="entry name" value="Periplasmic binding protein-like II"/>
    <property type="match status" value="1"/>
</dbReference>
<evidence type="ECO:0000256" key="4">
    <source>
        <dbReference type="ARBA" id="ARBA00023159"/>
    </source>
</evidence>
<keyword evidence="2" id="KW-0805">Transcription regulation</keyword>
<evidence type="ECO:0000313" key="7">
    <source>
        <dbReference type="EMBL" id="MCP8938768.1"/>
    </source>
</evidence>
<dbReference type="PROSITE" id="PS50931">
    <property type="entry name" value="HTH_LYSR"/>
    <property type="match status" value="1"/>
</dbReference>
<keyword evidence="4" id="KW-0010">Activator</keyword>
<proteinExistence type="inferred from homology"/>
<dbReference type="PANTHER" id="PTHR30293:SF0">
    <property type="entry name" value="NITROGEN ASSIMILATION REGULATORY PROTEIN NAC"/>
    <property type="match status" value="1"/>
</dbReference>
<dbReference type="Pfam" id="PF00126">
    <property type="entry name" value="HTH_1"/>
    <property type="match status" value="1"/>
</dbReference>
<comment type="similarity">
    <text evidence="1">Belongs to the LysR transcriptional regulatory family.</text>
</comment>
<evidence type="ECO:0000256" key="1">
    <source>
        <dbReference type="ARBA" id="ARBA00009437"/>
    </source>
</evidence>
<evidence type="ECO:0000313" key="8">
    <source>
        <dbReference type="Proteomes" id="UP001205890"/>
    </source>
</evidence>
<evidence type="ECO:0000256" key="5">
    <source>
        <dbReference type="ARBA" id="ARBA00023163"/>
    </source>
</evidence>
<gene>
    <name evidence="7" type="ORF">NK718_09605</name>
</gene>
<protein>
    <submittedName>
        <fullName evidence="7">LysR family transcriptional regulator</fullName>
    </submittedName>
</protein>
<dbReference type="PRINTS" id="PR00039">
    <property type="entry name" value="HTHLYSR"/>
</dbReference>
<dbReference type="Proteomes" id="UP001205890">
    <property type="component" value="Unassembled WGS sequence"/>
</dbReference>
<evidence type="ECO:0000256" key="2">
    <source>
        <dbReference type="ARBA" id="ARBA00023015"/>
    </source>
</evidence>
<dbReference type="InterPro" id="IPR036388">
    <property type="entry name" value="WH-like_DNA-bd_sf"/>
</dbReference>
<dbReference type="SUPFAM" id="SSF46785">
    <property type="entry name" value="Winged helix' DNA-binding domain"/>
    <property type="match status" value="1"/>
</dbReference>
<sequence length="316" mass="35196">MDLRELRYFVYVAELKSFSKASVHLRIAQPALSRQVRKLEEELGVQLLVRAGRGLQLTEAGALLHSRAQSLMRQTVQIADDVRAHASAVSGTITVGVPPAAGEVLVPLVVRRCEELYPGIRLNVLEGFSGYLYEKLLNQELNLCLLHNPVAHRNLDIHRLLVDHMHLVGPGPNVQGVPPATPALAADFDRLPLILPSRPHSLRLLLENNIAERGSRLNIKQQVDGLLIIKALVREGLGYTILTYGSVYREVEAGTMTAAPLTPEITWTLCMAHHHEQRLSRPVQVVMEIIRNEVHTLVSQNKWRGASPYLPKRQTA</sequence>
<reference evidence="7 8" key="1">
    <citation type="submission" date="2022-07" db="EMBL/GenBank/DDBJ databases">
        <authorList>
            <person name="Li W.-J."/>
            <person name="Deng Q.-Q."/>
        </authorList>
    </citation>
    <scope>NUCLEOTIDE SEQUENCE [LARGE SCALE GENOMIC DNA]</scope>
    <source>
        <strain evidence="7 8">SYSU M60028</strain>
    </source>
</reference>
<comment type="caution">
    <text evidence="7">The sequence shown here is derived from an EMBL/GenBank/DDBJ whole genome shotgun (WGS) entry which is preliminary data.</text>
</comment>
<keyword evidence="5" id="KW-0804">Transcription</keyword>
<dbReference type="Gene3D" id="1.10.10.10">
    <property type="entry name" value="Winged helix-like DNA-binding domain superfamily/Winged helix DNA-binding domain"/>
    <property type="match status" value="1"/>
</dbReference>
<evidence type="ECO:0000256" key="3">
    <source>
        <dbReference type="ARBA" id="ARBA00023125"/>
    </source>
</evidence>